<dbReference type="SUPFAM" id="SSF53335">
    <property type="entry name" value="S-adenosyl-L-methionine-dependent methyltransferases"/>
    <property type="match status" value="1"/>
</dbReference>
<dbReference type="Pfam" id="PF13679">
    <property type="entry name" value="Methyltransf_32"/>
    <property type="match status" value="1"/>
</dbReference>
<comment type="caution">
    <text evidence="2">The sequence shown here is derived from an EMBL/GenBank/DDBJ whole genome shotgun (WGS) entry which is preliminary data.</text>
</comment>
<protein>
    <submittedName>
        <fullName evidence="2">SAM-dependent methyltransferase</fullName>
    </submittedName>
</protein>
<reference evidence="2 3" key="1">
    <citation type="submission" date="2021-03" db="EMBL/GenBank/DDBJ databases">
        <title>Genomic Encyclopedia of Type Strains, Phase IV (KMG-IV): sequencing the most valuable type-strain genomes for metagenomic binning, comparative biology and taxonomic classification.</title>
        <authorList>
            <person name="Goeker M."/>
        </authorList>
    </citation>
    <scope>NUCLEOTIDE SEQUENCE [LARGE SCALE GENOMIC DNA]</scope>
    <source>
        <strain evidence="2 3">DSM 25790</strain>
    </source>
</reference>
<gene>
    <name evidence="2" type="ORF">J2Z81_000972</name>
</gene>
<dbReference type="EMBL" id="JAGIKX010000004">
    <property type="protein sequence ID" value="MBP2257028.1"/>
    <property type="molecule type" value="Genomic_DNA"/>
</dbReference>
<dbReference type="Gene3D" id="3.40.50.150">
    <property type="entry name" value="Vaccinia Virus protein VP39"/>
    <property type="match status" value="1"/>
</dbReference>
<keyword evidence="2" id="KW-0808">Transferase</keyword>
<dbReference type="Proteomes" id="UP001519294">
    <property type="component" value="Unassembled WGS sequence"/>
</dbReference>
<name>A0ABS4S697_9BACI</name>
<dbReference type="GO" id="GO:0032259">
    <property type="term" value="P:methylation"/>
    <property type="evidence" value="ECO:0007669"/>
    <property type="project" value="UniProtKB-KW"/>
</dbReference>
<sequence length="205" mass="24545">MKQHYYEKLLNIKTGIYQKESDDAQHYYPYEPTAYEALEALLESYAFKKDDCMVDFGCGKGRLSFFIHYFSRIHVKGIEMDEALYKAATANKNNYLRKMNKHHARIAFYCCLAQKYPIDASDNRFYFFNPFSLPIFMKVINNILRSVEIANRDVELILYYASDDYIYYLENHTIFERKEEIILPKWYKQDPSERFLIYQLPALSD</sequence>
<dbReference type="InterPro" id="IPR029063">
    <property type="entry name" value="SAM-dependent_MTases_sf"/>
</dbReference>
<evidence type="ECO:0000259" key="1">
    <source>
        <dbReference type="Pfam" id="PF13679"/>
    </source>
</evidence>
<accession>A0ABS4S697</accession>
<evidence type="ECO:0000313" key="2">
    <source>
        <dbReference type="EMBL" id="MBP2257028.1"/>
    </source>
</evidence>
<proteinExistence type="predicted"/>
<organism evidence="2 3">
    <name type="scientific">Virgibacillus alimentarius</name>
    <dbReference type="NCBI Taxonomy" id="698769"/>
    <lineage>
        <taxon>Bacteria</taxon>
        <taxon>Bacillati</taxon>
        <taxon>Bacillota</taxon>
        <taxon>Bacilli</taxon>
        <taxon>Bacillales</taxon>
        <taxon>Bacillaceae</taxon>
        <taxon>Virgibacillus</taxon>
    </lineage>
</organism>
<dbReference type="InterPro" id="IPR025714">
    <property type="entry name" value="Methyltranfer_dom"/>
</dbReference>
<keyword evidence="3" id="KW-1185">Reference proteome</keyword>
<dbReference type="GO" id="GO:0008168">
    <property type="term" value="F:methyltransferase activity"/>
    <property type="evidence" value="ECO:0007669"/>
    <property type="project" value="UniProtKB-KW"/>
</dbReference>
<keyword evidence="2" id="KW-0489">Methyltransferase</keyword>
<dbReference type="RefSeq" id="WP_226370828.1">
    <property type="nucleotide sequence ID" value="NZ_JAGIKX010000004.1"/>
</dbReference>
<feature type="domain" description="Methyltransferase" evidence="1">
    <location>
        <begin position="35"/>
        <end position="104"/>
    </location>
</feature>
<evidence type="ECO:0000313" key="3">
    <source>
        <dbReference type="Proteomes" id="UP001519294"/>
    </source>
</evidence>